<keyword evidence="2" id="KW-0949">S-adenosyl-L-methionine</keyword>
<dbReference type="Pfam" id="PF04055">
    <property type="entry name" value="Radical_SAM"/>
    <property type="match status" value="1"/>
</dbReference>
<comment type="cofactor">
    <cofactor evidence="1">
        <name>[4Fe-4S] cluster</name>
        <dbReference type="ChEBI" id="CHEBI:49883"/>
    </cofactor>
</comment>
<keyword evidence="9" id="KW-1185">Reference proteome</keyword>
<accession>A0ABY4C7W5</accession>
<evidence type="ECO:0000256" key="5">
    <source>
        <dbReference type="ARBA" id="ARBA00023014"/>
    </source>
</evidence>
<dbReference type="SFLD" id="SFLDG01067">
    <property type="entry name" value="SPASM/twitch_domain_containing"/>
    <property type="match status" value="1"/>
</dbReference>
<sequence>MRLTRYSLSQVIFDQNLHTYVALLLNTKTGIQISLDLESYKELQAGSFESLAPEVLSNLERYQFLTSETPDQELLKIISENQVEDNKEETLYVVLQPSSWCQLGCVYCGQAHSKEGKLDKDAILSFIQNKIQTHQPKELVVSWFGAEPLTAVSRIVEIGKELKSLCLEKGIRFRSKATTNGVNLNRKNMDLLIEHANCNQYEITLDGTAEFHDQRRFTKYKGPSFDVIYKNLKDLLSEEKPTAKFIIRCNVDNENREGVLPLIKKLHSDGLHKKIWHFYMIPVHSWGNDAHTRSSSLKEFADWELGILMEMIQLGFPSNLIPKRKKQLCLASSKSGYLVDPSGEVFGCTEVSLVPSYEVAGKNIHSLGNIKDEGAGIIPNLNKFSHFYDEVIAGDYGCKECFLLPLCGGRCPKEWAEGRAACPSLKMNIQERMLLQYLQSKKYFPKKEAAV</sequence>
<comment type="similarity">
    <text evidence="6">Belongs to the radical SAM superfamily. Anaerobic sulfatase-maturating enzyme family.</text>
</comment>
<keyword evidence="5" id="KW-0411">Iron-sulfur</keyword>
<dbReference type="SFLD" id="SFLDS00029">
    <property type="entry name" value="Radical_SAM"/>
    <property type="match status" value="1"/>
</dbReference>
<dbReference type="InterPro" id="IPR013785">
    <property type="entry name" value="Aldolase_TIM"/>
</dbReference>
<dbReference type="InterPro" id="IPR023885">
    <property type="entry name" value="4Fe4S-binding_SPASM_dom"/>
</dbReference>
<dbReference type="InterPro" id="IPR007197">
    <property type="entry name" value="rSAM"/>
</dbReference>
<keyword evidence="3" id="KW-0479">Metal-binding</keyword>
<gene>
    <name evidence="8" type="ORF">MNR06_09845</name>
</gene>
<dbReference type="RefSeq" id="WP_243535546.1">
    <property type="nucleotide sequence ID" value="NZ_CP093442.1"/>
</dbReference>
<reference evidence="8" key="1">
    <citation type="submission" date="2022-03" db="EMBL/GenBank/DDBJ databases">
        <title>Genome Identification and Characterization of new species Bdellovibrio reynosense LBG001 sp. nov. from a Mexico soil sample.</title>
        <authorList>
            <person name="Camilli A."/>
            <person name="Ajao Y."/>
            <person name="Guo X."/>
        </authorList>
    </citation>
    <scope>NUCLEOTIDE SEQUENCE</scope>
    <source>
        <strain evidence="8">LBG001</strain>
    </source>
</reference>
<evidence type="ECO:0000313" key="8">
    <source>
        <dbReference type="EMBL" id="UOF00002.1"/>
    </source>
</evidence>
<dbReference type="PANTHER" id="PTHR43273">
    <property type="entry name" value="ANAEROBIC SULFATASE-MATURATING ENZYME HOMOLOG ASLB-RELATED"/>
    <property type="match status" value="1"/>
</dbReference>
<evidence type="ECO:0000259" key="7">
    <source>
        <dbReference type="PROSITE" id="PS51918"/>
    </source>
</evidence>
<dbReference type="InterPro" id="IPR023867">
    <property type="entry name" value="Sulphatase_maturase_rSAM"/>
</dbReference>
<evidence type="ECO:0000313" key="9">
    <source>
        <dbReference type="Proteomes" id="UP000830116"/>
    </source>
</evidence>
<dbReference type="InterPro" id="IPR058240">
    <property type="entry name" value="rSAM_sf"/>
</dbReference>
<dbReference type="PROSITE" id="PS51918">
    <property type="entry name" value="RADICAL_SAM"/>
    <property type="match status" value="1"/>
</dbReference>
<evidence type="ECO:0000256" key="2">
    <source>
        <dbReference type="ARBA" id="ARBA00022691"/>
    </source>
</evidence>
<evidence type="ECO:0000256" key="1">
    <source>
        <dbReference type="ARBA" id="ARBA00001966"/>
    </source>
</evidence>
<dbReference type="NCBIfam" id="TIGR04085">
    <property type="entry name" value="rSAM_more_4Fe4S"/>
    <property type="match status" value="1"/>
</dbReference>
<dbReference type="CDD" id="cd01335">
    <property type="entry name" value="Radical_SAM"/>
    <property type="match status" value="1"/>
</dbReference>
<evidence type="ECO:0000256" key="6">
    <source>
        <dbReference type="ARBA" id="ARBA00023601"/>
    </source>
</evidence>
<dbReference type="EMBL" id="CP093442">
    <property type="protein sequence ID" value="UOF00002.1"/>
    <property type="molecule type" value="Genomic_DNA"/>
</dbReference>
<dbReference type="SUPFAM" id="SSF102114">
    <property type="entry name" value="Radical SAM enzymes"/>
    <property type="match status" value="1"/>
</dbReference>
<dbReference type="Gene3D" id="3.20.20.70">
    <property type="entry name" value="Aldolase class I"/>
    <property type="match status" value="1"/>
</dbReference>
<evidence type="ECO:0000256" key="4">
    <source>
        <dbReference type="ARBA" id="ARBA00023004"/>
    </source>
</evidence>
<organism evidence="8 9">
    <name type="scientific">Bdellovibrio reynosensis</name>
    <dbReference type="NCBI Taxonomy" id="2835041"/>
    <lineage>
        <taxon>Bacteria</taxon>
        <taxon>Pseudomonadati</taxon>
        <taxon>Bdellovibrionota</taxon>
        <taxon>Bdellovibrionia</taxon>
        <taxon>Bdellovibrionales</taxon>
        <taxon>Pseudobdellovibrionaceae</taxon>
        <taxon>Bdellovibrio</taxon>
    </lineage>
</organism>
<proteinExistence type="inferred from homology"/>
<feature type="domain" description="Radical SAM core" evidence="7">
    <location>
        <begin position="85"/>
        <end position="318"/>
    </location>
</feature>
<name>A0ABY4C7W5_9BACT</name>
<dbReference type="Proteomes" id="UP000830116">
    <property type="component" value="Chromosome"/>
</dbReference>
<evidence type="ECO:0000256" key="3">
    <source>
        <dbReference type="ARBA" id="ARBA00022723"/>
    </source>
</evidence>
<dbReference type="PANTHER" id="PTHR43273:SF3">
    <property type="entry name" value="ANAEROBIC SULFATASE-MATURATING ENZYME HOMOLOG ASLB-RELATED"/>
    <property type="match status" value="1"/>
</dbReference>
<protein>
    <submittedName>
        <fullName evidence="8">Radical SAM protein</fullName>
    </submittedName>
</protein>
<keyword evidence="4" id="KW-0408">Iron</keyword>